<dbReference type="HOGENOM" id="CLU_3094402_0_0_14"/>
<dbReference type="AlphaFoldDB" id="A9NF05"/>
<evidence type="ECO:0000313" key="1">
    <source>
        <dbReference type="EMBL" id="ABX80935.1"/>
    </source>
</evidence>
<protein>
    <submittedName>
        <fullName evidence="1">Uncharacterized protein</fullName>
    </submittedName>
</protein>
<organism evidence="1 2">
    <name type="scientific">Acholeplasma laidlawii (strain PG-8A)</name>
    <dbReference type="NCBI Taxonomy" id="441768"/>
    <lineage>
        <taxon>Bacteria</taxon>
        <taxon>Bacillati</taxon>
        <taxon>Mycoplasmatota</taxon>
        <taxon>Mollicutes</taxon>
        <taxon>Acholeplasmatales</taxon>
        <taxon>Acholeplasmataceae</taxon>
        <taxon>Acholeplasma</taxon>
    </lineage>
</organism>
<dbReference type="KEGG" id="acl:ACL_0313"/>
<reference evidence="1 2" key="1">
    <citation type="journal article" date="2011" name="J. Bacteriol.">
        <title>Complete genome and proteome of Acholeplasma laidlawii.</title>
        <authorList>
            <person name="Lazarev V.N."/>
            <person name="Levitskii S.A."/>
            <person name="Basovskii Y.I."/>
            <person name="Chukin M.M."/>
            <person name="Akopian T.A."/>
            <person name="Vereshchagin V.V."/>
            <person name="Kostrjukova E.S."/>
            <person name="Kovaleva G.Y."/>
            <person name="Kazanov M.D."/>
            <person name="Malko D.B."/>
            <person name="Vitreschak A.G."/>
            <person name="Sernova N.V."/>
            <person name="Gelfand M.S."/>
            <person name="Demina I.A."/>
            <person name="Serebryakova M.V."/>
            <person name="Galyamina M.A."/>
            <person name="Vtyurin N.N."/>
            <person name="Rogov S.I."/>
            <person name="Alexeev D.G."/>
            <person name="Ladygina V.G."/>
            <person name="Govorun V.M."/>
        </authorList>
    </citation>
    <scope>NUCLEOTIDE SEQUENCE [LARGE SCALE GENOMIC DNA]</scope>
    <source>
        <strain evidence="1 2">PG-8A</strain>
    </source>
</reference>
<dbReference type="Proteomes" id="UP000008558">
    <property type="component" value="Chromosome"/>
</dbReference>
<keyword evidence="2" id="KW-1185">Reference proteome</keyword>
<dbReference type="RefSeq" id="WP_012242266.1">
    <property type="nucleotide sequence ID" value="NC_010163.1"/>
</dbReference>
<dbReference type="OrthoDB" id="105221at2"/>
<evidence type="ECO:0000313" key="2">
    <source>
        <dbReference type="Proteomes" id="UP000008558"/>
    </source>
</evidence>
<sequence length="51" mass="5849">MPTNSTRQTDNLLVVKDNYERIIVTYDYKDVGVIDGIKIVHLTTFLDGSFE</sequence>
<proteinExistence type="predicted"/>
<dbReference type="EMBL" id="CP000896">
    <property type="protein sequence ID" value="ABX80935.1"/>
    <property type="molecule type" value="Genomic_DNA"/>
</dbReference>
<dbReference type="GeneID" id="43499675"/>
<gene>
    <name evidence="1" type="ordered locus">ACL_0313</name>
</gene>
<accession>A9NF05</accession>
<name>A9NF05_ACHLI</name>